<dbReference type="RefSeq" id="WP_113868694.1">
    <property type="nucleotide sequence ID" value="NZ_AGJP01000001.1"/>
</dbReference>
<dbReference type="AlphaFoldDB" id="A0A366I1D7"/>
<protein>
    <submittedName>
        <fullName evidence="2">D-aminopeptidase</fullName>
    </submittedName>
</protein>
<dbReference type="Proteomes" id="UP000253046">
    <property type="component" value="Unassembled WGS sequence"/>
</dbReference>
<name>A0A366I1D7_9GAMM</name>
<organism evidence="2 3">
    <name type="scientific">Brenneria salicis ATCC 15712 = DSM 30166</name>
    <dbReference type="NCBI Taxonomy" id="714314"/>
    <lineage>
        <taxon>Bacteria</taxon>
        <taxon>Pseudomonadati</taxon>
        <taxon>Pseudomonadota</taxon>
        <taxon>Gammaproteobacteria</taxon>
        <taxon>Enterobacterales</taxon>
        <taxon>Pectobacteriaceae</taxon>
        <taxon>Brenneria</taxon>
    </lineage>
</organism>
<proteinExistence type="inferred from homology"/>
<dbReference type="OrthoDB" id="9770388at2"/>
<dbReference type="CDD" id="cd02253">
    <property type="entry name" value="DmpA"/>
    <property type="match status" value="1"/>
</dbReference>
<keyword evidence="2" id="KW-0645">Protease</keyword>
<dbReference type="GO" id="GO:0004177">
    <property type="term" value="F:aminopeptidase activity"/>
    <property type="evidence" value="ECO:0007669"/>
    <property type="project" value="UniProtKB-KW"/>
</dbReference>
<dbReference type="PANTHER" id="PTHR36512:SF3">
    <property type="entry name" value="BLR5678 PROTEIN"/>
    <property type="match status" value="1"/>
</dbReference>
<reference evidence="2 3" key="1">
    <citation type="submission" date="2018-06" db="EMBL/GenBank/DDBJ databases">
        <title>Genomic Encyclopedia of Type Strains, Phase IV (KMG-IV): sequencing the most valuable type-strain genomes for metagenomic binning, comparative biology and taxonomic classification.</title>
        <authorList>
            <person name="Goeker M."/>
        </authorList>
    </citation>
    <scope>NUCLEOTIDE SEQUENCE [LARGE SCALE GENOMIC DNA]</scope>
    <source>
        <strain evidence="2 3">DSM 30166</strain>
    </source>
</reference>
<dbReference type="EMBL" id="QNRY01000041">
    <property type="protein sequence ID" value="RBP59268.1"/>
    <property type="molecule type" value="Genomic_DNA"/>
</dbReference>
<dbReference type="Gene3D" id="3.60.70.12">
    <property type="entry name" value="L-amino peptidase D-ALA esterase/amidase"/>
    <property type="match status" value="1"/>
</dbReference>
<evidence type="ECO:0000313" key="3">
    <source>
        <dbReference type="Proteomes" id="UP000253046"/>
    </source>
</evidence>
<comment type="caution">
    <text evidence="2">The sequence shown here is derived from an EMBL/GenBank/DDBJ whole genome shotgun (WGS) entry which is preliminary data.</text>
</comment>
<sequence>MTTYQQQQIALLAHRWRTQRQLGSPRSASGPRNTICDVAGVRVGHSTLAAGAIQTGVTALIPADANLFTHPLPCGAAVLNGFAKPVGLVQIEELGRLQTPILLSNTLAVGTLFTALARHAIAHNPELGRTLPTVNPLVLECNDGWLNDIQALAVTEHMAQIALQQAGETFARGSVGAGRGMSCFGLKGGIGTASRLIPELNATLGVLVLANFGTLSALTLDGVQIGDAIAPLLPELAPQQDAGSIIIIMATDAPLDARQLGRIAKRAGAGLGRLGSYWGHGSGDIAVAFSTHSHPQPPEETLLEPLLSAAADATEHAVLDAMLSAEAVTGFRGHHRPALRQVLDRLAADLSEQGTEHEDFYFRRH</sequence>
<comment type="similarity">
    <text evidence="1">Belongs to the peptidase S58 family.</text>
</comment>
<gene>
    <name evidence="2" type="ORF">DES54_14131</name>
</gene>
<keyword evidence="2" id="KW-0378">Hydrolase</keyword>
<keyword evidence="2" id="KW-0031">Aminopeptidase</keyword>
<dbReference type="InterPro" id="IPR016117">
    <property type="entry name" value="ArgJ-like_dom_sf"/>
</dbReference>
<dbReference type="PANTHER" id="PTHR36512">
    <property type="entry name" value="D-AMINOPEPTIDASE"/>
    <property type="match status" value="1"/>
</dbReference>
<dbReference type="InterPro" id="IPR005321">
    <property type="entry name" value="Peptidase_S58_DmpA"/>
</dbReference>
<accession>A0A366I1D7</accession>
<dbReference type="Pfam" id="PF03576">
    <property type="entry name" value="Peptidase_S58"/>
    <property type="match status" value="1"/>
</dbReference>
<evidence type="ECO:0000313" key="2">
    <source>
        <dbReference type="EMBL" id="RBP59268.1"/>
    </source>
</evidence>
<keyword evidence="3" id="KW-1185">Reference proteome</keyword>
<dbReference type="SUPFAM" id="SSF56266">
    <property type="entry name" value="DmpA/ArgJ-like"/>
    <property type="match status" value="1"/>
</dbReference>
<evidence type="ECO:0000256" key="1">
    <source>
        <dbReference type="ARBA" id="ARBA00007068"/>
    </source>
</evidence>